<organism evidence="2 3">
    <name type="scientific">Anaeramoeba ignava</name>
    <name type="common">Anaerobic marine amoeba</name>
    <dbReference type="NCBI Taxonomy" id="1746090"/>
    <lineage>
        <taxon>Eukaryota</taxon>
        <taxon>Metamonada</taxon>
        <taxon>Anaeramoebidae</taxon>
        <taxon>Anaeramoeba</taxon>
    </lineage>
</organism>
<reference evidence="2" key="1">
    <citation type="submission" date="2022-10" db="EMBL/GenBank/DDBJ databases">
        <title>Novel sulphate-reducing endosymbionts in the free-living metamonad Anaeramoeba.</title>
        <authorList>
            <person name="Jerlstrom-Hultqvist J."/>
            <person name="Cepicka I."/>
            <person name="Gallot-Lavallee L."/>
            <person name="Salas-Leiva D."/>
            <person name="Curtis B.A."/>
            <person name="Zahonova K."/>
            <person name="Pipaliya S."/>
            <person name="Dacks J."/>
            <person name="Roger A.J."/>
        </authorList>
    </citation>
    <scope>NUCLEOTIDE SEQUENCE</scope>
    <source>
        <strain evidence="2">BMAN</strain>
    </source>
</reference>
<name>A0A9Q0R800_ANAIG</name>
<protein>
    <submittedName>
        <fullName evidence="2">Uncharacterized protein</fullName>
    </submittedName>
</protein>
<feature type="chain" id="PRO_5040408456" evidence="1">
    <location>
        <begin position="19"/>
        <end position="445"/>
    </location>
</feature>
<sequence length="445" mass="49515">MKLINLLLILFFASNILCFELTQQFANQKPKTKFTNDIDYIVQPDFELSDVLSWVHNEPYAIFKRVNFLDHDYVVGSTSINPPPTAMFFEIKGSGNPLWELGSKPEPMTTVLTDAIGSINSQALGVSVNVQSFKQGVVPNLTLSKYTANTTDQAPPPDWEYTVTDAVIWDYDSVRISIEGEYLIWFITKVDGTNLFHAEIYTFHADTGVLINKFAAPSGTSAIDCEISHDGTIALFNDREQIFVVHAHTGEILWTDQLNPADNYPAALSGDGGLIAYGFEELHIIANNGNNYTELWSINGNYQKYCAAVAISQDESKIFAAWTNSQLNQKWIEVYSKESSTPLFNYTFPQKPGKFQDLPYVCKITYDGHYAMVGSWGQDGGIVPTIALFDLETQSLLYNYTTPGSVFAADIIEDGDSLYFSVGTKSVHANTMGYGGSVFTFDYPI</sequence>
<proteinExistence type="predicted"/>
<evidence type="ECO:0000313" key="3">
    <source>
        <dbReference type="Proteomes" id="UP001149090"/>
    </source>
</evidence>
<dbReference type="OrthoDB" id="10480311at2759"/>
<comment type="caution">
    <text evidence="2">The sequence shown here is derived from an EMBL/GenBank/DDBJ whole genome shotgun (WGS) entry which is preliminary data.</text>
</comment>
<gene>
    <name evidence="2" type="ORF">M0811_10687</name>
</gene>
<dbReference type="InterPro" id="IPR015943">
    <property type="entry name" value="WD40/YVTN_repeat-like_dom_sf"/>
</dbReference>
<evidence type="ECO:0000256" key="1">
    <source>
        <dbReference type="SAM" id="SignalP"/>
    </source>
</evidence>
<dbReference type="InterPro" id="IPR011047">
    <property type="entry name" value="Quinoprotein_ADH-like_sf"/>
</dbReference>
<dbReference type="EMBL" id="JAPDFW010000093">
    <property type="protein sequence ID" value="KAJ5070617.1"/>
    <property type="molecule type" value="Genomic_DNA"/>
</dbReference>
<dbReference type="AlphaFoldDB" id="A0A9Q0R800"/>
<dbReference type="Gene3D" id="2.130.10.10">
    <property type="entry name" value="YVTN repeat-like/Quinoprotein amine dehydrogenase"/>
    <property type="match status" value="1"/>
</dbReference>
<feature type="signal peptide" evidence="1">
    <location>
        <begin position="1"/>
        <end position="18"/>
    </location>
</feature>
<accession>A0A9Q0R800</accession>
<keyword evidence="1" id="KW-0732">Signal</keyword>
<dbReference type="SUPFAM" id="SSF50998">
    <property type="entry name" value="Quinoprotein alcohol dehydrogenase-like"/>
    <property type="match status" value="1"/>
</dbReference>
<dbReference type="Proteomes" id="UP001149090">
    <property type="component" value="Unassembled WGS sequence"/>
</dbReference>
<keyword evidence="3" id="KW-1185">Reference proteome</keyword>
<evidence type="ECO:0000313" key="2">
    <source>
        <dbReference type="EMBL" id="KAJ5070617.1"/>
    </source>
</evidence>